<evidence type="ECO:0000313" key="2">
    <source>
        <dbReference type="EMBL" id="MDG0814406.1"/>
    </source>
</evidence>
<gene>
    <name evidence="2" type="ORF">OMP40_37840</name>
</gene>
<dbReference type="Gene3D" id="3.90.182.10">
    <property type="entry name" value="Toxin - Anthrax Protective Antigen,domain 1"/>
    <property type="match status" value="1"/>
</dbReference>
<feature type="domain" description="PA14" evidence="1">
    <location>
        <begin position="276"/>
        <end position="422"/>
    </location>
</feature>
<protein>
    <recommendedName>
        <fullName evidence="1">PA14 domain-containing protein</fullName>
    </recommendedName>
</protein>
<name>A0A9X4QWF0_9BACL</name>
<proteinExistence type="predicted"/>
<dbReference type="SUPFAM" id="SSF56988">
    <property type="entry name" value="Anthrax protective antigen"/>
    <property type="match status" value="1"/>
</dbReference>
<dbReference type="PROSITE" id="PS51820">
    <property type="entry name" value="PA14"/>
    <property type="match status" value="1"/>
</dbReference>
<sequence length="482" mass="53041">MTETNWWRGPFADKIASQTGIGKNDNRLRTLMQQIGAKATLRLFTFYSHKGVQTVELYSAKGGDLNYGLINDAFFEELSKNGFKLTDKARMLAGPQIDALARVTKIMKSGQRIENPRPVGVSDVIEENPQIALPGNGTDEHPDTNHMDDLAILPYQLSANQFAIGYYVVTRDLTKEWQKGKSALDPLRYAMPDQKFKITLSNVNGLGATAYSYDPITGQRMPVPILERTSRALTVQVNTTDYPRFLMIEENRAEPGPLISDVRLEKGDQGAALNFNANRSGTATIRWGPYPIRSGGTFSLSRYENVAAQTPASNVRVPMITSAKAKLGKGVWVFTGTIKPAFTEEYTFLLDANPCKFSLMIDSKYVINGCGATGEKSGSIRLVAGQSYALAFTLENNQNQPFDYTLYWASAGQAKEPVSAVDGDDKVAEIIVNEGVQASVFLPGFQVGDGVRIEWRAAADSVETRYPAWNYDVKGVLWPQAG</sequence>
<dbReference type="InterPro" id="IPR037524">
    <property type="entry name" value="PA14/GLEYA"/>
</dbReference>
<reference evidence="2" key="1">
    <citation type="submission" date="2022-10" db="EMBL/GenBank/DDBJ databases">
        <title>Comparative genomic analysis of Cohnella hashimotonis sp. nov., isolated from the International Space Station.</title>
        <authorList>
            <person name="Simpson A."/>
            <person name="Venkateswaran K."/>
        </authorList>
    </citation>
    <scope>NUCLEOTIDE SEQUENCE</scope>
    <source>
        <strain evidence="2">DSM 28161</strain>
    </source>
</reference>
<comment type="caution">
    <text evidence="2">The sequence shown here is derived from an EMBL/GenBank/DDBJ whole genome shotgun (WGS) entry which is preliminary data.</text>
</comment>
<keyword evidence="3" id="KW-1185">Reference proteome</keyword>
<dbReference type="EMBL" id="JAPDIA010000009">
    <property type="protein sequence ID" value="MDG0814406.1"/>
    <property type="molecule type" value="Genomic_DNA"/>
</dbReference>
<evidence type="ECO:0000259" key="1">
    <source>
        <dbReference type="PROSITE" id="PS51820"/>
    </source>
</evidence>
<dbReference type="RefSeq" id="WP_277539324.1">
    <property type="nucleotide sequence ID" value="NZ_JAPDIA010000009.1"/>
</dbReference>
<accession>A0A9X4QWF0</accession>
<dbReference type="Proteomes" id="UP001153404">
    <property type="component" value="Unassembled WGS sequence"/>
</dbReference>
<dbReference type="AlphaFoldDB" id="A0A9X4QWF0"/>
<organism evidence="2 3">
    <name type="scientific">Cohnella rhizosphaerae</name>
    <dbReference type="NCBI Taxonomy" id="1457232"/>
    <lineage>
        <taxon>Bacteria</taxon>
        <taxon>Bacillati</taxon>
        <taxon>Bacillota</taxon>
        <taxon>Bacilli</taxon>
        <taxon>Bacillales</taxon>
        <taxon>Paenibacillaceae</taxon>
        <taxon>Cohnella</taxon>
    </lineage>
</organism>
<evidence type="ECO:0000313" key="3">
    <source>
        <dbReference type="Proteomes" id="UP001153404"/>
    </source>
</evidence>